<dbReference type="Pfam" id="PF25310">
    <property type="entry name" value="VG15"/>
    <property type="match status" value="1"/>
</dbReference>
<dbReference type="OrthoDB" id="5304at10239"/>
<dbReference type="GO" id="GO:0008233">
    <property type="term" value="F:peptidase activity"/>
    <property type="evidence" value="ECO:0007669"/>
    <property type="project" value="UniProtKB-KW"/>
</dbReference>
<evidence type="ECO:0000313" key="2">
    <source>
        <dbReference type="Proteomes" id="UP000005655"/>
    </source>
</evidence>
<organism evidence="1 2">
    <name type="scientific">Mycobacterium phage BillKnuckles</name>
    <dbReference type="NCBI Taxonomy" id="2902892"/>
    <lineage>
        <taxon>Viruses</taxon>
        <taxon>Duplodnaviria</taxon>
        <taxon>Heunggongvirae</taxon>
        <taxon>Uroviricota</taxon>
        <taxon>Caudoviricetes</taxon>
        <taxon>Fromanvirus</taxon>
        <taxon>Fromanvirus billknuckles</taxon>
    </lineage>
</organism>
<dbReference type="EMBL" id="JN699000">
    <property type="protein sequence ID" value="AER48305.1"/>
    <property type="molecule type" value="Genomic_DNA"/>
</dbReference>
<proteinExistence type="predicted"/>
<keyword evidence="2" id="KW-1185">Reference proteome</keyword>
<dbReference type="GO" id="GO:0006508">
    <property type="term" value="P:proteolysis"/>
    <property type="evidence" value="ECO:0007669"/>
    <property type="project" value="UniProtKB-KW"/>
</dbReference>
<sequence length="294" mass="33278">MTPEEYAALQTVISAATARHVLQFGTLFRNPLLSLAEWLGLLELLFPQVVQQRTEAAALARRFYDDYRAQHHPELPRNDRPLEAYDFQTFVHDMDPARVEMSKEDATEYALGQLTLRAVRSVENAGRQQIIHAVEEDPAPPRVLRGWARVATGRETCAWCLMLISRGPTYVRAETAGIDLDTEHALELFKNNDLETYFAEIGGAMEQWHAGCDCKVIPVFRSEGWFGEKAADRALDLWGDATKEAIELEDEGLVHKYGKKKGQPFTRNELAINALRRRLERGEIDPREFAGLAA</sequence>
<gene>
    <name evidence="1" type="primary">14</name>
    <name evidence="1" type="ORF">BILLKNUCKLES_14</name>
</gene>
<keyword evidence="1" id="KW-0645">Protease</keyword>
<protein>
    <submittedName>
        <fullName evidence="1">Head assembly protease</fullName>
    </submittedName>
</protein>
<dbReference type="KEGG" id="vg:18566195"/>
<dbReference type="GeneID" id="18566195"/>
<reference evidence="1 2" key="1">
    <citation type="journal article" date="2012" name="J. Virol.">
        <title>Complete Genome Sequences of 138 Mycobacteriophages.</title>
        <authorList>
            <consortium name="the Science Education Alliance Phage Hunters Advancing Genomics and Evolutionary Science Program"/>
            <consortium name="the KwaZulu-Natal Research Institute for Tuberculosis and HIV Mycobacterial Genetics Course Students"/>
            <consortium name="the Phage Hunters Integrating Research and Education Program"/>
            <person name="Hatfull G.F."/>
        </authorList>
    </citation>
    <scope>NUCLEOTIDE SEQUENCE [LARGE SCALE GENOMIC DNA]</scope>
</reference>
<evidence type="ECO:0000313" key="1">
    <source>
        <dbReference type="EMBL" id="AER48305.1"/>
    </source>
</evidence>
<name>G8I6G1_9CAUD</name>
<accession>G8I6G1</accession>
<dbReference type="Proteomes" id="UP000005655">
    <property type="component" value="Segment"/>
</dbReference>
<keyword evidence="1" id="KW-0378">Hydrolase</keyword>
<dbReference type="InterPro" id="IPR057369">
    <property type="entry name" value="VG15"/>
</dbReference>
<dbReference type="RefSeq" id="YP_009018241.1">
    <property type="nucleotide sequence ID" value="NC_023739.1"/>
</dbReference>